<dbReference type="InterPro" id="IPR039103">
    <property type="entry name" value="Spd-2/CEP192"/>
</dbReference>
<dbReference type="GO" id="GO:0090307">
    <property type="term" value="P:mitotic spindle assembly"/>
    <property type="evidence" value="ECO:0007669"/>
    <property type="project" value="TreeGrafter"/>
</dbReference>
<feature type="domain" description="Cep192-like" evidence="1">
    <location>
        <begin position="280"/>
        <end position="371"/>
    </location>
</feature>
<dbReference type="GO" id="GO:0019901">
    <property type="term" value="F:protein kinase binding"/>
    <property type="evidence" value="ECO:0007669"/>
    <property type="project" value="TreeGrafter"/>
</dbReference>
<dbReference type="GO" id="GO:0071539">
    <property type="term" value="P:protein localization to centrosome"/>
    <property type="evidence" value="ECO:0007669"/>
    <property type="project" value="InterPro"/>
</dbReference>
<dbReference type="InterPro" id="IPR054088">
    <property type="entry name" value="Cep192-like_D8"/>
</dbReference>
<protein>
    <submittedName>
        <fullName evidence="3">CEP192</fullName>
    </submittedName>
</protein>
<proteinExistence type="predicted"/>
<sequence length="378" mass="41649">MISTSVDGKESYVSRKEIVVPVCASSADMWSLRLVYEPTSTGLVRSRLKCTSVDGTIRFRLPIYGYGGVALVEPSLPPTPNSPAVYELSGGQMKAESYHYDMYLRNVGYQKAFVMAQCFSGPSCTYSLEPSRIQLSAPSMIISPADARKVSVHMNITEREKVLCEQRPEIIATIRFYYVDNVMRQLLQRKVAVRPELCDSDLRPLLAHCADDCHDLELSLPDEACHSRLFRNSVKSFTINIRGQPARPSVLSLPNNPLTTHSSAPLSLASNLPPASLSVSAKSLTFITGAVGEARELSVLIRNRSSENVQIQFSKLAPPFSCKVRKSTLKHGNRGSIKINFSADSPGTWEEVLTISSPVNSFHVTLIGKCLTQSHLKL</sequence>
<dbReference type="GO" id="GO:0005814">
    <property type="term" value="C:centriole"/>
    <property type="evidence" value="ECO:0007669"/>
    <property type="project" value="TreeGrafter"/>
</dbReference>
<dbReference type="PANTHER" id="PTHR16029:SF11">
    <property type="entry name" value="CENTROSOMAL PROTEIN OF 192 KDA"/>
    <property type="match status" value="1"/>
</dbReference>
<dbReference type="Pfam" id="PF22074">
    <property type="entry name" value="Cep192_D5"/>
    <property type="match status" value="1"/>
</dbReference>
<evidence type="ECO:0000259" key="1">
    <source>
        <dbReference type="Pfam" id="PF22066"/>
    </source>
</evidence>
<evidence type="ECO:0000313" key="3">
    <source>
        <dbReference type="EMBL" id="KAF6038089.1"/>
    </source>
</evidence>
<dbReference type="Gene3D" id="2.60.40.10">
    <property type="entry name" value="Immunoglobulins"/>
    <property type="match status" value="1"/>
</dbReference>
<dbReference type="GO" id="GO:0051298">
    <property type="term" value="P:centrosome duplication"/>
    <property type="evidence" value="ECO:0007669"/>
    <property type="project" value="InterPro"/>
</dbReference>
<accession>A0A7J7KHP7</accession>
<dbReference type="Pfam" id="PF22066">
    <property type="entry name" value="Cep192_D8"/>
    <property type="match status" value="1"/>
</dbReference>
<dbReference type="InterPro" id="IPR013783">
    <property type="entry name" value="Ig-like_fold"/>
</dbReference>
<reference evidence="3" key="1">
    <citation type="submission" date="2020-06" db="EMBL/GenBank/DDBJ databases">
        <title>Draft genome of Bugula neritina, a colonial animal packing powerful symbionts and potential medicines.</title>
        <authorList>
            <person name="Rayko M."/>
        </authorList>
    </citation>
    <scope>NUCLEOTIDE SEQUENCE [LARGE SCALE GENOMIC DNA]</scope>
    <source>
        <strain evidence="3">Kwan_BN1</strain>
    </source>
</reference>
<dbReference type="GO" id="GO:0000242">
    <property type="term" value="C:pericentriolar material"/>
    <property type="evidence" value="ECO:0007669"/>
    <property type="project" value="TreeGrafter"/>
</dbReference>
<dbReference type="GO" id="GO:0005737">
    <property type="term" value="C:cytoplasm"/>
    <property type="evidence" value="ECO:0007669"/>
    <property type="project" value="TreeGrafter"/>
</dbReference>
<dbReference type="OrthoDB" id="67059at2759"/>
<evidence type="ECO:0000313" key="4">
    <source>
        <dbReference type="Proteomes" id="UP000593567"/>
    </source>
</evidence>
<organism evidence="3 4">
    <name type="scientific">Bugula neritina</name>
    <name type="common">Brown bryozoan</name>
    <name type="synonym">Sertularia neritina</name>
    <dbReference type="NCBI Taxonomy" id="10212"/>
    <lineage>
        <taxon>Eukaryota</taxon>
        <taxon>Metazoa</taxon>
        <taxon>Spiralia</taxon>
        <taxon>Lophotrochozoa</taxon>
        <taxon>Bryozoa</taxon>
        <taxon>Gymnolaemata</taxon>
        <taxon>Cheilostomatida</taxon>
        <taxon>Flustrina</taxon>
        <taxon>Buguloidea</taxon>
        <taxon>Bugulidae</taxon>
        <taxon>Bugula</taxon>
    </lineage>
</organism>
<dbReference type="Proteomes" id="UP000593567">
    <property type="component" value="Unassembled WGS sequence"/>
</dbReference>
<dbReference type="InterPro" id="IPR054091">
    <property type="entry name" value="Cep192-like_D5"/>
</dbReference>
<comment type="caution">
    <text evidence="3">The sequence shown here is derived from an EMBL/GenBank/DDBJ whole genome shotgun (WGS) entry which is preliminary data.</text>
</comment>
<dbReference type="AlphaFoldDB" id="A0A7J7KHP7"/>
<dbReference type="PANTHER" id="PTHR16029">
    <property type="entry name" value="CENTROSOMAL PROTEIN OF 192 KDA"/>
    <property type="match status" value="1"/>
</dbReference>
<feature type="domain" description="Cep192-like" evidence="2">
    <location>
        <begin position="96"/>
        <end position="196"/>
    </location>
</feature>
<evidence type="ECO:0000259" key="2">
    <source>
        <dbReference type="Pfam" id="PF22074"/>
    </source>
</evidence>
<name>A0A7J7KHP7_BUGNE</name>
<gene>
    <name evidence="3" type="ORF">EB796_003604</name>
</gene>
<keyword evidence="4" id="KW-1185">Reference proteome</keyword>
<dbReference type="GO" id="GO:0090222">
    <property type="term" value="P:centrosome-templated microtubule nucleation"/>
    <property type="evidence" value="ECO:0007669"/>
    <property type="project" value="InterPro"/>
</dbReference>
<dbReference type="EMBL" id="VXIV02000472">
    <property type="protein sequence ID" value="KAF6038089.1"/>
    <property type="molecule type" value="Genomic_DNA"/>
</dbReference>